<evidence type="ECO:0000259" key="5">
    <source>
        <dbReference type="Pfam" id="PF01778"/>
    </source>
</evidence>
<accession>A0A812R9P8</accession>
<comment type="caution">
    <text evidence="6">The sequence shown here is derived from an EMBL/GenBank/DDBJ whole genome shotgun (WGS) entry which is preliminary data.</text>
</comment>
<reference evidence="6" key="1">
    <citation type="submission" date="2021-02" db="EMBL/GenBank/DDBJ databases">
        <authorList>
            <person name="Dougan E. K."/>
            <person name="Rhodes N."/>
            <person name="Thang M."/>
            <person name="Chan C."/>
        </authorList>
    </citation>
    <scope>NUCLEOTIDE SEQUENCE</scope>
</reference>
<sequence length="166" mass="18466">MAAPDLLWECVKNNSAFIRKNKNVPTMTAEPGNLTGLNSFKYSSLAAKQVLGLDAKKVGKKESIVLTTRSKRASRQQRPGTVLTTTGIKKGKKKGPEQLKKIIAATYNRPELLEMALVKYSKIKRSFKKKVALQPAPRTSVVIPRGRARDETQEHPPSERSVRGRK</sequence>
<keyword evidence="3" id="KW-0687">Ribonucleoprotein</keyword>
<feature type="compositionally biased region" description="Basic and acidic residues" evidence="4">
    <location>
        <begin position="147"/>
        <end position="166"/>
    </location>
</feature>
<keyword evidence="7" id="KW-1185">Reference proteome</keyword>
<evidence type="ECO:0000256" key="4">
    <source>
        <dbReference type="SAM" id="MobiDB-lite"/>
    </source>
</evidence>
<dbReference type="AlphaFoldDB" id="A0A812R9P8"/>
<dbReference type="GO" id="GO:0005840">
    <property type="term" value="C:ribosome"/>
    <property type="evidence" value="ECO:0007669"/>
    <property type="project" value="UniProtKB-KW"/>
</dbReference>
<dbReference type="GO" id="GO:0006412">
    <property type="term" value="P:translation"/>
    <property type="evidence" value="ECO:0007669"/>
    <property type="project" value="InterPro"/>
</dbReference>
<organism evidence="6 7">
    <name type="scientific">Symbiodinium pilosum</name>
    <name type="common">Dinoflagellate</name>
    <dbReference type="NCBI Taxonomy" id="2952"/>
    <lineage>
        <taxon>Eukaryota</taxon>
        <taxon>Sar</taxon>
        <taxon>Alveolata</taxon>
        <taxon>Dinophyceae</taxon>
        <taxon>Suessiales</taxon>
        <taxon>Symbiodiniaceae</taxon>
        <taxon>Symbiodinium</taxon>
    </lineage>
</organism>
<dbReference type="InterPro" id="IPR002672">
    <property type="entry name" value="Ribosomal_eL28"/>
</dbReference>
<dbReference type="OrthoDB" id="338850at2759"/>
<evidence type="ECO:0000256" key="3">
    <source>
        <dbReference type="ARBA" id="ARBA00023274"/>
    </source>
</evidence>
<name>A0A812R9P8_SYMPI</name>
<dbReference type="GO" id="GO:1990904">
    <property type="term" value="C:ribonucleoprotein complex"/>
    <property type="evidence" value="ECO:0007669"/>
    <property type="project" value="UniProtKB-KW"/>
</dbReference>
<dbReference type="InterPro" id="IPR029004">
    <property type="entry name" value="Ribosomal_eL28/Mak16"/>
</dbReference>
<dbReference type="Gene3D" id="3.30.390.110">
    <property type="match status" value="1"/>
</dbReference>
<gene>
    <name evidence="6" type="primary">Rpl28</name>
    <name evidence="6" type="ORF">SPIL2461_LOCUS10465</name>
</gene>
<dbReference type="EMBL" id="CAJNIZ010019469">
    <property type="protein sequence ID" value="CAE7426832.1"/>
    <property type="molecule type" value="Genomic_DNA"/>
</dbReference>
<evidence type="ECO:0000256" key="1">
    <source>
        <dbReference type="ARBA" id="ARBA00007926"/>
    </source>
</evidence>
<feature type="region of interest" description="Disordered" evidence="4">
    <location>
        <begin position="129"/>
        <end position="166"/>
    </location>
</feature>
<keyword evidence="2" id="KW-0689">Ribosomal protein</keyword>
<protein>
    <submittedName>
        <fullName evidence="6">Rpl28 protein</fullName>
    </submittedName>
</protein>
<feature type="domain" description="Ribosomal eL28/Mak16" evidence="5">
    <location>
        <begin position="6"/>
        <end position="126"/>
    </location>
</feature>
<comment type="similarity">
    <text evidence="1">Belongs to the eukaryotic ribosomal protein eL28 family.</text>
</comment>
<dbReference type="GO" id="GO:0003735">
    <property type="term" value="F:structural constituent of ribosome"/>
    <property type="evidence" value="ECO:0007669"/>
    <property type="project" value="InterPro"/>
</dbReference>
<evidence type="ECO:0000313" key="6">
    <source>
        <dbReference type="EMBL" id="CAE7426832.1"/>
    </source>
</evidence>
<dbReference type="Proteomes" id="UP000649617">
    <property type="component" value="Unassembled WGS sequence"/>
</dbReference>
<dbReference type="PANTHER" id="PTHR10544">
    <property type="entry name" value="60S RIBOSOMAL PROTEIN L28"/>
    <property type="match status" value="1"/>
</dbReference>
<dbReference type="Pfam" id="PF01778">
    <property type="entry name" value="Ribosomal_L28e"/>
    <property type="match status" value="1"/>
</dbReference>
<evidence type="ECO:0000313" key="7">
    <source>
        <dbReference type="Proteomes" id="UP000649617"/>
    </source>
</evidence>
<evidence type="ECO:0000256" key="2">
    <source>
        <dbReference type="ARBA" id="ARBA00022980"/>
    </source>
</evidence>
<proteinExistence type="inferred from homology"/>